<evidence type="ECO:0000313" key="2">
    <source>
        <dbReference type="EMBL" id="NXF89227.1"/>
    </source>
</evidence>
<feature type="region of interest" description="Disordered" evidence="1">
    <location>
        <begin position="250"/>
        <end position="310"/>
    </location>
</feature>
<dbReference type="OrthoDB" id="25179at2759"/>
<proteinExistence type="predicted"/>
<keyword evidence="3" id="KW-1185">Reference proteome</keyword>
<comment type="caution">
    <text evidence="2">The sequence shown here is derived from an EMBL/GenBank/DDBJ whole genome shotgun (WGS) entry which is preliminary data.</text>
</comment>
<name>A0A7K8XE52_9PICI</name>
<feature type="non-terminal residue" evidence="2">
    <location>
        <position position="1"/>
    </location>
</feature>
<sequence length="310" mass="33999">DSERSHLSSFTMKLKGKFHSPKIKRTPSKKGKQVDLTVKTPEKAVNKVSTKGCLLVVFSYLSCSVCCLVSSFCLLQNVSWLEEKEKEVVSALRYFKTIVDKMAIDKKVLEMLPGSASKVLEAILPLVQTEPRIQQSSAISSCYSRVYQSLANLIRWSDQVMLEGVNSEDKEMVTTVKGVIKAVLDGVKELVKLTIEKQEHPSPTSPVKPSLPACKSDSPSELPLTDREMEILNKTTNMTQSNELLTDSMDEEVAPPKPPLPSIRVAENSPPPALPPKKRQSAPSPTRVAVVAPMSRATSGSSLPVGINRQ</sequence>
<dbReference type="EMBL" id="VWZE01008625">
    <property type="protein sequence ID" value="NXF89227.1"/>
    <property type="molecule type" value="Genomic_DNA"/>
</dbReference>
<reference evidence="2 3" key="1">
    <citation type="submission" date="2019-09" db="EMBL/GenBank/DDBJ databases">
        <title>Bird 10,000 Genomes (B10K) Project - Family phase.</title>
        <authorList>
            <person name="Zhang G."/>
        </authorList>
    </citation>
    <scope>NUCLEOTIDE SEQUENCE [LARGE SCALE GENOMIC DNA]</scope>
    <source>
        <strain evidence="2">B10K-DU-001-04</strain>
        <tissue evidence="2">Muscle</tissue>
    </source>
</reference>
<accession>A0A7K8XE52</accession>
<dbReference type="AlphaFoldDB" id="A0A7K8XE52"/>
<evidence type="ECO:0000313" key="3">
    <source>
        <dbReference type="Proteomes" id="UP000583613"/>
    </source>
</evidence>
<dbReference type="Proteomes" id="UP000583613">
    <property type="component" value="Unassembled WGS sequence"/>
</dbReference>
<gene>
    <name evidence="2" type="primary">Rapgef1_0</name>
    <name evidence="2" type="ORF">EUBBOU_R02985</name>
</gene>
<feature type="region of interest" description="Disordered" evidence="1">
    <location>
        <begin position="197"/>
        <end position="223"/>
    </location>
</feature>
<organism evidence="2 3">
    <name type="scientific">Eubucco bourcierii</name>
    <name type="common">red-headed barbet</name>
    <dbReference type="NCBI Taxonomy" id="91767"/>
    <lineage>
        <taxon>Eukaryota</taxon>
        <taxon>Metazoa</taxon>
        <taxon>Chordata</taxon>
        <taxon>Craniata</taxon>
        <taxon>Vertebrata</taxon>
        <taxon>Euteleostomi</taxon>
        <taxon>Archelosauria</taxon>
        <taxon>Archosauria</taxon>
        <taxon>Dinosauria</taxon>
        <taxon>Saurischia</taxon>
        <taxon>Theropoda</taxon>
        <taxon>Coelurosauria</taxon>
        <taxon>Aves</taxon>
        <taxon>Neognathae</taxon>
        <taxon>Neoaves</taxon>
        <taxon>Telluraves</taxon>
        <taxon>Coraciimorphae</taxon>
        <taxon>Piciformes</taxon>
        <taxon>Ramphastidae</taxon>
        <taxon>Eubucco</taxon>
    </lineage>
</organism>
<feature type="non-terminal residue" evidence="2">
    <location>
        <position position="310"/>
    </location>
</feature>
<evidence type="ECO:0000256" key="1">
    <source>
        <dbReference type="SAM" id="MobiDB-lite"/>
    </source>
</evidence>
<protein>
    <submittedName>
        <fullName evidence="2">RPGF1 factor</fullName>
    </submittedName>
</protein>